<evidence type="ECO:0000313" key="3">
    <source>
        <dbReference type="Proteomes" id="UP000285146"/>
    </source>
</evidence>
<organism evidence="2 3">
    <name type="scientific">Cytospora leucostoma</name>
    <dbReference type="NCBI Taxonomy" id="1230097"/>
    <lineage>
        <taxon>Eukaryota</taxon>
        <taxon>Fungi</taxon>
        <taxon>Dikarya</taxon>
        <taxon>Ascomycota</taxon>
        <taxon>Pezizomycotina</taxon>
        <taxon>Sordariomycetes</taxon>
        <taxon>Sordariomycetidae</taxon>
        <taxon>Diaporthales</taxon>
        <taxon>Cytosporaceae</taxon>
        <taxon>Cytospora</taxon>
    </lineage>
</organism>
<comment type="caution">
    <text evidence="2">The sequence shown here is derived from an EMBL/GenBank/DDBJ whole genome shotgun (WGS) entry which is preliminary data.</text>
</comment>
<dbReference type="AlphaFoldDB" id="A0A423XP04"/>
<comment type="similarity">
    <text evidence="1">Belongs to the FAD-binding monooxygenase family.</text>
</comment>
<dbReference type="PANTHER" id="PTHR42877:SF12">
    <property type="entry name" value="MONOOXYGENASE"/>
    <property type="match status" value="1"/>
</dbReference>
<accession>A0A423XP04</accession>
<name>A0A423XP04_9PEZI</name>
<dbReference type="EMBL" id="LKEB01000001">
    <property type="protein sequence ID" value="ROW18070.1"/>
    <property type="molecule type" value="Genomic_DNA"/>
</dbReference>
<dbReference type="InParanoid" id="A0A423XP04"/>
<dbReference type="InterPro" id="IPR051209">
    <property type="entry name" value="FAD-bind_Monooxygenase_sf"/>
</dbReference>
<dbReference type="InterPro" id="IPR036188">
    <property type="entry name" value="FAD/NAD-bd_sf"/>
</dbReference>
<protein>
    <recommendedName>
        <fullName evidence="4">FAD/NAD(P)-binding domain-containing protein</fullName>
    </recommendedName>
</protein>
<proteinExistence type="inferred from homology"/>
<dbReference type="PANTHER" id="PTHR42877">
    <property type="entry name" value="L-ORNITHINE N(5)-MONOOXYGENASE-RELATED"/>
    <property type="match status" value="1"/>
</dbReference>
<dbReference type="Pfam" id="PF13450">
    <property type="entry name" value="NAD_binding_8"/>
    <property type="match status" value="1"/>
</dbReference>
<dbReference type="Proteomes" id="UP000285146">
    <property type="component" value="Unassembled WGS sequence"/>
</dbReference>
<dbReference type="Gene3D" id="3.50.50.60">
    <property type="entry name" value="FAD/NAD(P)-binding domain"/>
    <property type="match status" value="3"/>
</dbReference>
<evidence type="ECO:0008006" key="4">
    <source>
        <dbReference type="Google" id="ProtNLM"/>
    </source>
</evidence>
<sequence>MAAARLHQISNHFEIPNMNGHASHMNGNGTRPVYNVRDQPLGTPKPIRIVCIGAGVSGINLVRTLRLNLTGYEIEVYEKNEKVGGTWFENRYPGCRCDVPSHCYQYSWRPNKDWSNFFAPAQEIGDYLHQVCEEENIMDSIRLRHQVTAAWWDESRGVWGLKVLDLQTGVEFDDEANFLINACGILNNWKWPEVDGLLDFTGDLVHTAAWPKDLDLTDKNVVVIGNGASGIQLLPAIQRDVKKLYHVVRTPTWIPPPWRQTQLMTGGGQMLKEINLDEEENFTPEQIQRFKDDIDFYTRFVKGIEKDTSGNFRVVVKDGPIQGMASAKTREYMTLLLGGDERLCKALIPDFPIGTRRMTPAPGYLEALRRDNVEVVTGNIQRFVTDGIQMESGEDLKVDVIICATGFDLSFCPRFPLIGREGDLRDAWSDETPRAYMSCAVAGMPNYFTFLGPNAPIGHGSVFTLSEHIARYIVRALKKCQTEHIRALAPTQDAVDDYNEHITHFMPRTAWAAPGRSWFKAGKEDGPVVALHPGSRVHFFHMLEQFRGEDFEYVYDGAEDETGKVKQNRFAYLGNGFSVRELDSSFDSTWYLSESAVV</sequence>
<keyword evidence="3" id="KW-1185">Reference proteome</keyword>
<dbReference type="SUPFAM" id="SSF51905">
    <property type="entry name" value="FAD/NAD(P)-binding domain"/>
    <property type="match status" value="2"/>
</dbReference>
<evidence type="ECO:0000256" key="1">
    <source>
        <dbReference type="ARBA" id="ARBA00010139"/>
    </source>
</evidence>
<dbReference type="OrthoDB" id="74360at2759"/>
<reference evidence="2 3" key="1">
    <citation type="submission" date="2015-09" db="EMBL/GenBank/DDBJ databases">
        <title>Host preference determinants of Valsa canker pathogens revealed by comparative genomics.</title>
        <authorList>
            <person name="Yin Z."/>
            <person name="Huang L."/>
        </authorList>
    </citation>
    <scope>NUCLEOTIDE SEQUENCE [LARGE SCALE GENOMIC DNA]</scope>
    <source>
        <strain evidence="2 3">SXYLt</strain>
    </source>
</reference>
<evidence type="ECO:0000313" key="2">
    <source>
        <dbReference type="EMBL" id="ROW18070.1"/>
    </source>
</evidence>
<gene>
    <name evidence="2" type="ORF">VPNG_00313</name>
</gene>